<dbReference type="Proteomes" id="UP000549971">
    <property type="component" value="Unassembled WGS sequence"/>
</dbReference>
<evidence type="ECO:0000256" key="6">
    <source>
        <dbReference type="SAM" id="Phobius"/>
    </source>
</evidence>
<keyword evidence="5 6" id="KW-0472">Membrane</keyword>
<feature type="transmembrane region" description="Helical" evidence="6">
    <location>
        <begin position="153"/>
        <end position="180"/>
    </location>
</feature>
<keyword evidence="3 6" id="KW-0812">Transmembrane</keyword>
<organism evidence="7 8">
    <name type="scientific">Kribbella italica</name>
    <dbReference type="NCBI Taxonomy" id="1540520"/>
    <lineage>
        <taxon>Bacteria</taxon>
        <taxon>Bacillati</taxon>
        <taxon>Actinomycetota</taxon>
        <taxon>Actinomycetes</taxon>
        <taxon>Propionibacteriales</taxon>
        <taxon>Kribbellaceae</taxon>
        <taxon>Kribbella</taxon>
    </lineage>
</organism>
<gene>
    <name evidence="7" type="ORF">HDA39_000949</name>
</gene>
<evidence type="ECO:0000256" key="2">
    <source>
        <dbReference type="ARBA" id="ARBA00022475"/>
    </source>
</evidence>
<feature type="transmembrane region" description="Helical" evidence="6">
    <location>
        <begin position="42"/>
        <end position="67"/>
    </location>
</feature>
<name>A0A7W9J2M0_9ACTN</name>
<proteinExistence type="predicted"/>
<sequence length="216" mass="22700">MVVSTEALIGIALIELGLVVMPGPNMIYLVSRSVVQGRRAGLISLAGVGTGFLIYLLAAAAGLATLFALVPEIYVGLKLAGAVYLLWLAWKALRPGGSSAFTPNALEPDRPRKLFGMGLLTCLLNPKIAILYISLLPQFVDPSRGHVGAQSLILGLVQTAVGVLVNAIFVITAGSVAIFFSRKPLWAKIHRYVTGTALAVFAVKLATDRAQPVAAP</sequence>
<dbReference type="PANTHER" id="PTHR30086:SF20">
    <property type="entry name" value="ARGININE EXPORTER PROTEIN ARGO-RELATED"/>
    <property type="match status" value="1"/>
</dbReference>
<keyword evidence="8" id="KW-1185">Reference proteome</keyword>
<dbReference type="InterPro" id="IPR001123">
    <property type="entry name" value="LeuE-type"/>
</dbReference>
<evidence type="ECO:0000256" key="1">
    <source>
        <dbReference type="ARBA" id="ARBA00004651"/>
    </source>
</evidence>
<dbReference type="EMBL" id="JACHMY010000001">
    <property type="protein sequence ID" value="MBB5834215.1"/>
    <property type="molecule type" value="Genomic_DNA"/>
</dbReference>
<dbReference type="RefSeq" id="WP_202892870.1">
    <property type="nucleotide sequence ID" value="NZ_JACHMY010000001.1"/>
</dbReference>
<feature type="transmembrane region" description="Helical" evidence="6">
    <location>
        <begin position="114"/>
        <end position="133"/>
    </location>
</feature>
<evidence type="ECO:0000313" key="7">
    <source>
        <dbReference type="EMBL" id="MBB5834215.1"/>
    </source>
</evidence>
<dbReference type="PIRSF" id="PIRSF006324">
    <property type="entry name" value="LeuE"/>
    <property type="match status" value="1"/>
</dbReference>
<evidence type="ECO:0000313" key="8">
    <source>
        <dbReference type="Proteomes" id="UP000549971"/>
    </source>
</evidence>
<dbReference type="PANTHER" id="PTHR30086">
    <property type="entry name" value="ARGININE EXPORTER PROTEIN ARGO"/>
    <property type="match status" value="1"/>
</dbReference>
<comment type="caution">
    <text evidence="7">The sequence shown here is derived from an EMBL/GenBank/DDBJ whole genome shotgun (WGS) entry which is preliminary data.</text>
</comment>
<comment type="subcellular location">
    <subcellularLocation>
        <location evidence="1">Cell membrane</location>
        <topology evidence="1">Multi-pass membrane protein</topology>
    </subcellularLocation>
</comment>
<keyword evidence="4 6" id="KW-1133">Transmembrane helix</keyword>
<evidence type="ECO:0000256" key="4">
    <source>
        <dbReference type="ARBA" id="ARBA00022989"/>
    </source>
</evidence>
<dbReference type="Pfam" id="PF01810">
    <property type="entry name" value="LysE"/>
    <property type="match status" value="1"/>
</dbReference>
<dbReference type="GO" id="GO:0005886">
    <property type="term" value="C:plasma membrane"/>
    <property type="evidence" value="ECO:0007669"/>
    <property type="project" value="UniProtKB-SubCell"/>
</dbReference>
<dbReference type="AlphaFoldDB" id="A0A7W9J2M0"/>
<evidence type="ECO:0000256" key="3">
    <source>
        <dbReference type="ARBA" id="ARBA00022692"/>
    </source>
</evidence>
<keyword evidence="2" id="KW-1003">Cell membrane</keyword>
<protein>
    <submittedName>
        <fullName evidence="7">Threonine/homoserine/homoserine lactone efflux protein</fullName>
    </submittedName>
</protein>
<dbReference type="GO" id="GO:0015171">
    <property type="term" value="F:amino acid transmembrane transporter activity"/>
    <property type="evidence" value="ECO:0007669"/>
    <property type="project" value="TreeGrafter"/>
</dbReference>
<evidence type="ECO:0000256" key="5">
    <source>
        <dbReference type="ARBA" id="ARBA00023136"/>
    </source>
</evidence>
<feature type="transmembrane region" description="Helical" evidence="6">
    <location>
        <begin position="6"/>
        <end position="30"/>
    </location>
</feature>
<accession>A0A7W9J2M0</accession>
<reference evidence="7 8" key="1">
    <citation type="submission" date="2020-08" db="EMBL/GenBank/DDBJ databases">
        <title>Sequencing the genomes of 1000 actinobacteria strains.</title>
        <authorList>
            <person name="Klenk H.-P."/>
        </authorList>
    </citation>
    <scope>NUCLEOTIDE SEQUENCE [LARGE SCALE GENOMIC DNA]</scope>
    <source>
        <strain evidence="7 8">DSM 28967</strain>
    </source>
</reference>
<feature type="transmembrane region" description="Helical" evidence="6">
    <location>
        <begin position="73"/>
        <end position="93"/>
    </location>
</feature>